<feature type="non-terminal residue" evidence="2">
    <location>
        <position position="1"/>
    </location>
</feature>
<organism evidence="2 3">
    <name type="scientific">Rotaria magnacalcarata</name>
    <dbReference type="NCBI Taxonomy" id="392030"/>
    <lineage>
        <taxon>Eukaryota</taxon>
        <taxon>Metazoa</taxon>
        <taxon>Spiralia</taxon>
        <taxon>Gnathifera</taxon>
        <taxon>Rotifera</taxon>
        <taxon>Eurotatoria</taxon>
        <taxon>Bdelloidea</taxon>
        <taxon>Philodinida</taxon>
        <taxon>Philodinidae</taxon>
        <taxon>Rotaria</taxon>
    </lineage>
</organism>
<accession>A0A8S2ZKH9</accession>
<dbReference type="AlphaFoldDB" id="A0A8S2ZKH9"/>
<sequence>DQCNAQQVLPSSNNASANVKFPTVTQEPKKTKRKTRNELAKATYIVRISK</sequence>
<name>A0A8S2ZKH9_9BILA</name>
<gene>
    <name evidence="2" type="ORF">GIL414_LOCUS40504</name>
</gene>
<feature type="region of interest" description="Disordered" evidence="1">
    <location>
        <begin position="1"/>
        <end position="36"/>
    </location>
</feature>
<feature type="compositionally biased region" description="Polar residues" evidence="1">
    <location>
        <begin position="1"/>
        <end position="17"/>
    </location>
</feature>
<evidence type="ECO:0000256" key="1">
    <source>
        <dbReference type="SAM" id="MobiDB-lite"/>
    </source>
</evidence>
<proteinExistence type="predicted"/>
<protein>
    <submittedName>
        <fullName evidence="2">Uncharacterized protein</fullName>
    </submittedName>
</protein>
<evidence type="ECO:0000313" key="3">
    <source>
        <dbReference type="Proteomes" id="UP000681720"/>
    </source>
</evidence>
<dbReference type="EMBL" id="CAJOBJ010112548">
    <property type="protein sequence ID" value="CAF4638020.1"/>
    <property type="molecule type" value="Genomic_DNA"/>
</dbReference>
<dbReference type="Proteomes" id="UP000681720">
    <property type="component" value="Unassembled WGS sequence"/>
</dbReference>
<evidence type="ECO:0000313" key="2">
    <source>
        <dbReference type="EMBL" id="CAF4638020.1"/>
    </source>
</evidence>
<reference evidence="2" key="1">
    <citation type="submission" date="2021-02" db="EMBL/GenBank/DDBJ databases">
        <authorList>
            <person name="Nowell W R."/>
        </authorList>
    </citation>
    <scope>NUCLEOTIDE SEQUENCE</scope>
</reference>
<comment type="caution">
    <text evidence="2">The sequence shown here is derived from an EMBL/GenBank/DDBJ whole genome shotgun (WGS) entry which is preliminary data.</text>
</comment>